<dbReference type="PROSITE" id="PS50884">
    <property type="entry name" value="ZF_DOF_2"/>
    <property type="match status" value="1"/>
</dbReference>
<keyword evidence="7 8" id="KW-0539">Nucleus</keyword>
<evidence type="ECO:0000256" key="10">
    <source>
        <dbReference type="SAM" id="MobiDB-lite"/>
    </source>
</evidence>
<feature type="region of interest" description="Disordered" evidence="10">
    <location>
        <begin position="130"/>
        <end position="183"/>
    </location>
</feature>
<evidence type="ECO:0000313" key="12">
    <source>
        <dbReference type="EMBL" id="TKV96838.1"/>
    </source>
</evidence>
<evidence type="ECO:0000256" key="4">
    <source>
        <dbReference type="ARBA" id="ARBA00023015"/>
    </source>
</evidence>
<keyword evidence="2 8" id="KW-0863">Zinc-finger</keyword>
<keyword evidence="5 8" id="KW-0238">DNA-binding</keyword>
<keyword evidence="4 9" id="KW-0805">Transcription regulation</keyword>
<protein>
    <recommendedName>
        <fullName evidence="9">Dof zinc finger protein</fullName>
    </recommendedName>
</protein>
<proteinExistence type="predicted"/>
<name>A0A4U6T8K6_SETVI</name>
<feature type="region of interest" description="Disordered" evidence="10">
    <location>
        <begin position="1"/>
        <end position="89"/>
    </location>
</feature>
<keyword evidence="1 9" id="KW-0479">Metal-binding</keyword>
<comment type="function">
    <text evidence="9">Transcription factor that binds specifically to a 5'-AA[AG]G-3' consensus core sequence.</text>
</comment>
<evidence type="ECO:0000256" key="6">
    <source>
        <dbReference type="ARBA" id="ARBA00023163"/>
    </source>
</evidence>
<gene>
    <name evidence="12" type="ORF">SEVIR_9G455900v2</name>
</gene>
<reference evidence="12" key="1">
    <citation type="submission" date="2019-03" db="EMBL/GenBank/DDBJ databases">
        <title>WGS assembly of Setaria viridis.</title>
        <authorList>
            <person name="Huang P."/>
            <person name="Jenkins J."/>
            <person name="Grimwood J."/>
            <person name="Barry K."/>
            <person name="Healey A."/>
            <person name="Mamidi S."/>
            <person name="Sreedasyam A."/>
            <person name="Shu S."/>
            <person name="Feldman M."/>
            <person name="Wu J."/>
            <person name="Yu Y."/>
            <person name="Chen C."/>
            <person name="Johnson J."/>
            <person name="Rokhsar D."/>
            <person name="Baxter I."/>
            <person name="Schmutz J."/>
            <person name="Brutnell T."/>
            <person name="Kellogg E."/>
        </authorList>
    </citation>
    <scope>NUCLEOTIDE SEQUENCE [LARGE SCALE GENOMIC DNA]</scope>
</reference>
<dbReference type="GO" id="GO:0005634">
    <property type="term" value="C:nucleus"/>
    <property type="evidence" value="ECO:0007669"/>
    <property type="project" value="UniProtKB-SubCell"/>
</dbReference>
<feature type="compositionally biased region" description="Gly residues" evidence="10">
    <location>
        <begin position="344"/>
        <end position="355"/>
    </location>
</feature>
<dbReference type="Pfam" id="PF02701">
    <property type="entry name" value="Zn_ribbon_Dof"/>
    <property type="match status" value="1"/>
</dbReference>
<sequence length="378" mass="38698">MVFPSVPAYLDPPNWNNQQQGQQPRASAGGGDAPLLPVGPAAATAAGPDNSGLPSSSSTASAAVAAQARPNSMAERARLARMPQPEQALKCPRCDSTNTKFCYYNNYSLSQPRHFCKACRRYWTRGGSLRNVPVGGGCRRNKRSSKSSGGSSSSKPYSSARQLAGPSSSTPSSTPGATGAIIPPSLGSFSHHLPFLGTMHQPGPNLGLAFSAGLPPLGMQHMDTVDQFPVASGGGATIGASLEQWRVQQQPQQQFPFLTGGGILELPPPAMYQLGLDGNNRGGSGSAAAAAFTLGQTSATTARQEGSMKVEGSKGQDMSLQRQYMAALRHGSQGVWDGIHGNAGSSGGDGGGNGGSSWPMNIPGFHSSSTGGGNGSGL</sequence>
<feature type="compositionally biased region" description="Low complexity" evidence="10">
    <location>
        <begin position="33"/>
        <end position="68"/>
    </location>
</feature>
<comment type="subcellular location">
    <subcellularLocation>
        <location evidence="8 9">Nucleus</location>
    </subcellularLocation>
</comment>
<evidence type="ECO:0000256" key="8">
    <source>
        <dbReference type="PROSITE-ProRule" id="PRU00071"/>
    </source>
</evidence>
<dbReference type="GO" id="GO:0003677">
    <property type="term" value="F:DNA binding"/>
    <property type="evidence" value="ECO:0007669"/>
    <property type="project" value="UniProtKB-UniRule"/>
</dbReference>
<dbReference type="PROSITE" id="PS01361">
    <property type="entry name" value="ZF_DOF_1"/>
    <property type="match status" value="1"/>
</dbReference>
<evidence type="ECO:0000256" key="7">
    <source>
        <dbReference type="ARBA" id="ARBA00023242"/>
    </source>
</evidence>
<dbReference type="Gramene" id="TKV96838">
    <property type="protein sequence ID" value="TKV96838"/>
    <property type="gene ID" value="SEVIR_9G455900v2"/>
</dbReference>
<keyword evidence="13" id="KW-1185">Reference proteome</keyword>
<organism evidence="12 13">
    <name type="scientific">Setaria viridis</name>
    <name type="common">Green bristlegrass</name>
    <name type="synonym">Setaria italica subsp. viridis</name>
    <dbReference type="NCBI Taxonomy" id="4556"/>
    <lineage>
        <taxon>Eukaryota</taxon>
        <taxon>Viridiplantae</taxon>
        <taxon>Streptophyta</taxon>
        <taxon>Embryophyta</taxon>
        <taxon>Tracheophyta</taxon>
        <taxon>Spermatophyta</taxon>
        <taxon>Magnoliopsida</taxon>
        <taxon>Liliopsida</taxon>
        <taxon>Poales</taxon>
        <taxon>Poaceae</taxon>
        <taxon>PACMAD clade</taxon>
        <taxon>Panicoideae</taxon>
        <taxon>Panicodae</taxon>
        <taxon>Paniceae</taxon>
        <taxon>Cenchrinae</taxon>
        <taxon>Setaria</taxon>
    </lineage>
</organism>
<dbReference type="AlphaFoldDB" id="A0A4U6T8K6"/>
<accession>A0A4U6T8K6</accession>
<evidence type="ECO:0000256" key="2">
    <source>
        <dbReference type="ARBA" id="ARBA00022771"/>
    </source>
</evidence>
<keyword evidence="3 9" id="KW-0862">Zinc</keyword>
<feature type="region of interest" description="Disordered" evidence="10">
    <location>
        <begin position="340"/>
        <end position="378"/>
    </location>
</feature>
<evidence type="ECO:0000313" key="13">
    <source>
        <dbReference type="Proteomes" id="UP000298652"/>
    </source>
</evidence>
<dbReference type="InterPro" id="IPR003851">
    <property type="entry name" value="Znf_Dof"/>
</dbReference>
<evidence type="ECO:0000256" key="5">
    <source>
        <dbReference type="ARBA" id="ARBA00023125"/>
    </source>
</evidence>
<feature type="compositionally biased region" description="Low complexity" evidence="10">
    <location>
        <begin position="146"/>
        <end position="180"/>
    </location>
</feature>
<dbReference type="PANTHER" id="PTHR31992:SF123">
    <property type="entry name" value="DOF ZINC FINGER PROTEIN"/>
    <property type="match status" value="1"/>
</dbReference>
<evidence type="ECO:0000256" key="1">
    <source>
        <dbReference type="ARBA" id="ARBA00022723"/>
    </source>
</evidence>
<evidence type="ECO:0000256" key="9">
    <source>
        <dbReference type="RuleBase" id="RU369094"/>
    </source>
</evidence>
<evidence type="ECO:0000259" key="11">
    <source>
        <dbReference type="PROSITE" id="PS50884"/>
    </source>
</evidence>
<evidence type="ECO:0000256" key="3">
    <source>
        <dbReference type="ARBA" id="ARBA00022833"/>
    </source>
</evidence>
<dbReference type="GO" id="GO:0003700">
    <property type="term" value="F:DNA-binding transcription factor activity"/>
    <property type="evidence" value="ECO:0007669"/>
    <property type="project" value="UniProtKB-UniRule"/>
</dbReference>
<dbReference type="Proteomes" id="UP000298652">
    <property type="component" value="Chromosome 9"/>
</dbReference>
<feature type="domain" description="Dof-type" evidence="11">
    <location>
        <begin position="89"/>
        <end position="143"/>
    </location>
</feature>
<dbReference type="OMA" id="GGSWTMN"/>
<dbReference type="EMBL" id="CM016560">
    <property type="protein sequence ID" value="TKV96838.1"/>
    <property type="molecule type" value="Genomic_DNA"/>
</dbReference>
<dbReference type="InterPro" id="IPR045174">
    <property type="entry name" value="Dof"/>
</dbReference>
<dbReference type="GO" id="GO:0008270">
    <property type="term" value="F:zinc ion binding"/>
    <property type="evidence" value="ECO:0007669"/>
    <property type="project" value="UniProtKB-KW"/>
</dbReference>
<dbReference type="PANTHER" id="PTHR31992">
    <property type="entry name" value="DOF ZINC FINGER PROTEIN DOF1.4-RELATED"/>
    <property type="match status" value="1"/>
</dbReference>
<keyword evidence="6 9" id="KW-0804">Transcription</keyword>
<feature type="compositionally biased region" description="Low complexity" evidence="10">
    <location>
        <begin position="12"/>
        <end position="24"/>
    </location>
</feature>